<dbReference type="Proteomes" id="UP001153331">
    <property type="component" value="Unassembled WGS sequence"/>
</dbReference>
<proteinExistence type="predicted"/>
<reference evidence="1" key="1">
    <citation type="submission" date="2022-11" db="EMBL/GenBank/DDBJ databases">
        <title>Genome Sequence of Boeremia exigua.</title>
        <authorList>
            <person name="Buettner E."/>
        </authorList>
    </citation>
    <scope>NUCLEOTIDE SEQUENCE</scope>
    <source>
        <strain evidence="1">CU02</strain>
    </source>
</reference>
<sequence>MSISFTERPPGTESEAKEAKRRVRSSIGAQRLRDTIPGEDRVGWLTDAHYPYGRILVLTSRTGNGKDRIVANLSQEKPYQVTYEHIRYTRVANGRTAYEEVETSREPFTISDIIRYQDAGGELQEPFDKAARENASATQNFSILVSWYYLSWQSADVTGGDHVAFAGALKKTIKSINFSVVQDRGSRRSRAVDVTPIRPTERSAESDGIDNVDVSDPGVQIPPYGLHSRSPEPANVPNDTTDNCLTPTAPVSPLRKQSGRDDSPLAREDTLKRGTYALTSPTILDDRDQNVQIELQYALRKKGLLKYSENMVKDIKLLRDSHQGYEPCNIGLHDAEQSRIVARLEDKGYNREVHIFYQRSKDSSYTQQKGVSLPRSIQRKLRRPFSQAISLDAPLSQSGQHDGGDRLLLFCTYVFAVKGVLSWNAFGSQEREKLLSVLAFMEANDPLQERHQRQSIRELENDDTFPDADNEEFRVVGLLSSTSQVQRRKRNRMRTDRSPPPFVPLQSARISSRRSSFRDSALGSVYPSATPRSTTSPILRVQKGLQSRENAAALNRMGEAVACRESITIVDEETTIIESSPPRALGHDLTRCSIDASDIRRQKRKAAQIESPIYAHDTRSRDAGVFNRDRDEEEIQLNAEQASSTTAAKRSSIAARPGSVGAQTHSSQLLITLRQYEAQYKELEQKQEARDQEQKELSRQIKELKAQYEQLTADRNEDRRIQESLGDSITKLKAKLSKTPASSYQGLGSTKDPVNPFRAVSPITPRPHTREGP</sequence>
<dbReference type="EMBL" id="JAPHNI010000016">
    <property type="protein sequence ID" value="KAJ8118533.1"/>
    <property type="molecule type" value="Genomic_DNA"/>
</dbReference>
<organism evidence="1 2">
    <name type="scientific">Boeremia exigua</name>
    <dbReference type="NCBI Taxonomy" id="749465"/>
    <lineage>
        <taxon>Eukaryota</taxon>
        <taxon>Fungi</taxon>
        <taxon>Dikarya</taxon>
        <taxon>Ascomycota</taxon>
        <taxon>Pezizomycotina</taxon>
        <taxon>Dothideomycetes</taxon>
        <taxon>Pleosporomycetidae</taxon>
        <taxon>Pleosporales</taxon>
        <taxon>Pleosporineae</taxon>
        <taxon>Didymellaceae</taxon>
        <taxon>Boeremia</taxon>
    </lineage>
</organism>
<protein>
    <submittedName>
        <fullName evidence="1">Uncharacterized protein</fullName>
    </submittedName>
</protein>
<evidence type="ECO:0000313" key="2">
    <source>
        <dbReference type="Proteomes" id="UP001153331"/>
    </source>
</evidence>
<evidence type="ECO:0000313" key="1">
    <source>
        <dbReference type="EMBL" id="KAJ8118533.1"/>
    </source>
</evidence>
<keyword evidence="2" id="KW-1185">Reference proteome</keyword>
<gene>
    <name evidence="1" type="ORF">OPT61_g498</name>
</gene>
<name>A0ACC2ITN7_9PLEO</name>
<comment type="caution">
    <text evidence="1">The sequence shown here is derived from an EMBL/GenBank/DDBJ whole genome shotgun (WGS) entry which is preliminary data.</text>
</comment>
<accession>A0ACC2ITN7</accession>